<sequence>MKNLTIDSRMLRKLLALYFAPRVIDESELKELIEDLERDGVSPMDIVESCESVLPSLATPENVISRIFGQSAAGNKLSQCEALRLVLKLNGKVSHDSNMTKARKVYPSSP</sequence>
<comment type="caution">
    <text evidence="1">The sequence shown here is derived from an EMBL/GenBank/DDBJ whole genome shotgun (WGS) entry which is preliminary data.</text>
</comment>
<dbReference type="Proteomes" id="UP000807825">
    <property type="component" value="Unassembled WGS sequence"/>
</dbReference>
<reference evidence="1" key="1">
    <citation type="submission" date="2020-07" db="EMBL/GenBank/DDBJ databases">
        <title>Huge and variable diversity of episymbiotic CPR bacteria and DPANN archaea in groundwater ecosystems.</title>
        <authorList>
            <person name="He C.Y."/>
            <person name="Keren R."/>
            <person name="Whittaker M."/>
            <person name="Farag I.F."/>
            <person name="Doudna J."/>
            <person name="Cate J.H.D."/>
            <person name="Banfield J.F."/>
        </authorList>
    </citation>
    <scope>NUCLEOTIDE SEQUENCE</scope>
    <source>
        <strain evidence="1">NC_groundwater_1664_Pr3_B-0.1um_52_9</strain>
    </source>
</reference>
<dbReference type="EMBL" id="JACRDE010000209">
    <property type="protein sequence ID" value="MBI5249348.1"/>
    <property type="molecule type" value="Genomic_DNA"/>
</dbReference>
<evidence type="ECO:0000313" key="2">
    <source>
        <dbReference type="Proteomes" id="UP000807825"/>
    </source>
</evidence>
<evidence type="ECO:0000313" key="1">
    <source>
        <dbReference type="EMBL" id="MBI5249348.1"/>
    </source>
</evidence>
<organism evidence="1 2">
    <name type="scientific">Desulfomonile tiedjei</name>
    <dbReference type="NCBI Taxonomy" id="2358"/>
    <lineage>
        <taxon>Bacteria</taxon>
        <taxon>Pseudomonadati</taxon>
        <taxon>Thermodesulfobacteriota</taxon>
        <taxon>Desulfomonilia</taxon>
        <taxon>Desulfomonilales</taxon>
        <taxon>Desulfomonilaceae</taxon>
        <taxon>Desulfomonile</taxon>
    </lineage>
</organism>
<proteinExistence type="predicted"/>
<protein>
    <submittedName>
        <fullName evidence="1">Uncharacterized protein</fullName>
    </submittedName>
</protein>
<name>A0A9D6V254_9BACT</name>
<dbReference type="AlphaFoldDB" id="A0A9D6V254"/>
<gene>
    <name evidence="1" type="ORF">HY912_07630</name>
</gene>
<accession>A0A9D6V254</accession>